<keyword evidence="4 12" id="KW-0808">Transferase</keyword>
<dbReference type="Pfam" id="PF00224">
    <property type="entry name" value="PK"/>
    <property type="match status" value="1"/>
</dbReference>
<dbReference type="Gene3D" id="3.20.20.60">
    <property type="entry name" value="Phosphoenolpyruvate-binding domains"/>
    <property type="match status" value="1"/>
</dbReference>
<dbReference type="InterPro" id="IPR040442">
    <property type="entry name" value="Pyrv_kinase-like_dom_sf"/>
</dbReference>
<protein>
    <recommendedName>
        <fullName evidence="3 12">Pyruvate kinase</fullName>
        <ecNumber evidence="3 12">2.7.1.40</ecNumber>
    </recommendedName>
</protein>
<evidence type="ECO:0000256" key="1">
    <source>
        <dbReference type="ARBA" id="ARBA00004997"/>
    </source>
</evidence>
<evidence type="ECO:0000256" key="6">
    <source>
        <dbReference type="ARBA" id="ARBA00022741"/>
    </source>
</evidence>
<comment type="pathway">
    <text evidence="1 12">Carbohydrate degradation; glycolysis; pyruvate from D-glyceraldehyde 3-phosphate: step 5/5.</text>
</comment>
<dbReference type="PRINTS" id="PR01050">
    <property type="entry name" value="PYRUVTKNASE"/>
</dbReference>
<keyword evidence="5" id="KW-0479">Metal-binding</keyword>
<dbReference type="InterPro" id="IPR015793">
    <property type="entry name" value="Pyrv_Knase_brl"/>
</dbReference>
<evidence type="ECO:0000256" key="5">
    <source>
        <dbReference type="ARBA" id="ARBA00022723"/>
    </source>
</evidence>
<evidence type="ECO:0000256" key="9">
    <source>
        <dbReference type="ARBA" id="ARBA00022842"/>
    </source>
</evidence>
<comment type="catalytic activity">
    <reaction evidence="12">
        <text>pyruvate + ATP = phosphoenolpyruvate + ADP + H(+)</text>
        <dbReference type="Rhea" id="RHEA:18157"/>
        <dbReference type="ChEBI" id="CHEBI:15361"/>
        <dbReference type="ChEBI" id="CHEBI:15378"/>
        <dbReference type="ChEBI" id="CHEBI:30616"/>
        <dbReference type="ChEBI" id="CHEBI:58702"/>
        <dbReference type="ChEBI" id="CHEBI:456216"/>
        <dbReference type="EC" id="2.7.1.40"/>
    </reaction>
</comment>
<evidence type="ECO:0000313" key="14">
    <source>
        <dbReference type="EMBL" id="VEB84853.1"/>
    </source>
</evidence>
<comment type="similarity">
    <text evidence="2 12">Belongs to the pyruvate kinase family.</text>
</comment>
<keyword evidence="11 14" id="KW-0670">Pyruvate</keyword>
<evidence type="ECO:0000259" key="13">
    <source>
        <dbReference type="Pfam" id="PF00224"/>
    </source>
</evidence>
<organism evidence="14 15">
    <name type="scientific">Citrobacter koseri</name>
    <name type="common">Citrobacter diversus</name>
    <dbReference type="NCBI Taxonomy" id="545"/>
    <lineage>
        <taxon>Bacteria</taxon>
        <taxon>Pseudomonadati</taxon>
        <taxon>Pseudomonadota</taxon>
        <taxon>Gammaproteobacteria</taxon>
        <taxon>Enterobacterales</taxon>
        <taxon>Enterobacteriaceae</taxon>
        <taxon>Citrobacter</taxon>
    </lineage>
</organism>
<dbReference type="AlphaFoldDB" id="A0A3S5DNM2"/>
<keyword evidence="10 12" id="KW-0324">Glycolysis</keyword>
<feature type="domain" description="Pyruvate kinase barrel" evidence="13">
    <location>
        <begin position="1"/>
        <end position="83"/>
    </location>
</feature>
<keyword evidence="9 12" id="KW-0460">Magnesium</keyword>
<dbReference type="GO" id="GO:0000287">
    <property type="term" value="F:magnesium ion binding"/>
    <property type="evidence" value="ECO:0007669"/>
    <property type="project" value="InterPro"/>
</dbReference>
<dbReference type="GO" id="GO:0016301">
    <property type="term" value="F:kinase activity"/>
    <property type="evidence" value="ECO:0007669"/>
    <property type="project" value="UniProtKB-KW"/>
</dbReference>
<evidence type="ECO:0000256" key="4">
    <source>
        <dbReference type="ARBA" id="ARBA00022679"/>
    </source>
</evidence>
<dbReference type="SUPFAM" id="SSF51621">
    <property type="entry name" value="Phosphoenolpyruvate/pyruvate domain"/>
    <property type="match status" value="1"/>
</dbReference>
<evidence type="ECO:0000256" key="11">
    <source>
        <dbReference type="ARBA" id="ARBA00023317"/>
    </source>
</evidence>
<dbReference type="InterPro" id="IPR001697">
    <property type="entry name" value="Pyr_Knase"/>
</dbReference>
<evidence type="ECO:0000256" key="12">
    <source>
        <dbReference type="RuleBase" id="RU000504"/>
    </source>
</evidence>
<dbReference type="GO" id="GO:0030955">
    <property type="term" value="F:potassium ion binding"/>
    <property type="evidence" value="ECO:0007669"/>
    <property type="project" value="InterPro"/>
</dbReference>
<evidence type="ECO:0000256" key="2">
    <source>
        <dbReference type="ARBA" id="ARBA00008663"/>
    </source>
</evidence>
<dbReference type="GO" id="GO:0004743">
    <property type="term" value="F:pyruvate kinase activity"/>
    <property type="evidence" value="ECO:0007669"/>
    <property type="project" value="UniProtKB-EC"/>
</dbReference>
<dbReference type="GO" id="GO:0005524">
    <property type="term" value="F:ATP binding"/>
    <property type="evidence" value="ECO:0007669"/>
    <property type="project" value="UniProtKB-KW"/>
</dbReference>
<dbReference type="InterPro" id="IPR015813">
    <property type="entry name" value="Pyrv/PenolPyrv_kinase-like_dom"/>
</dbReference>
<keyword evidence="6" id="KW-0547">Nucleotide-binding</keyword>
<sequence>MVARGDLGVEIGDPELVGIQKALIRRARQLNRAVITATQMMESMITNPMPTRAEVMDVANAVLDGTDAVMLSAETAAGQYPAENRCGNGARLPGPQKRSRASMSLNTVWMSSSTTLKKRSQCPPCMQRTT</sequence>
<keyword evidence="7 12" id="KW-0418">Kinase</keyword>
<evidence type="ECO:0000313" key="15">
    <source>
        <dbReference type="Proteomes" id="UP000270272"/>
    </source>
</evidence>
<accession>A0A3S5DNM2</accession>
<reference evidence="14 15" key="1">
    <citation type="submission" date="2018-12" db="EMBL/GenBank/DDBJ databases">
        <authorList>
            <consortium name="Pathogen Informatics"/>
        </authorList>
    </citation>
    <scope>NUCLEOTIDE SEQUENCE [LARGE SCALE GENOMIC DNA]</scope>
    <source>
        <strain evidence="14 15">NCTC11075</strain>
    </source>
</reference>
<evidence type="ECO:0000256" key="7">
    <source>
        <dbReference type="ARBA" id="ARBA00022777"/>
    </source>
</evidence>
<dbReference type="EC" id="2.7.1.40" evidence="3 12"/>
<keyword evidence="8" id="KW-0067">ATP-binding</keyword>
<gene>
    <name evidence="14" type="primary">pykA_3</name>
    <name evidence="14" type="ORF">NCTC11075_00572</name>
</gene>
<proteinExistence type="inferred from homology"/>
<dbReference type="EMBL" id="LR134204">
    <property type="protein sequence ID" value="VEB84853.1"/>
    <property type="molecule type" value="Genomic_DNA"/>
</dbReference>
<evidence type="ECO:0000256" key="3">
    <source>
        <dbReference type="ARBA" id="ARBA00012142"/>
    </source>
</evidence>
<dbReference type="Proteomes" id="UP000270272">
    <property type="component" value="Chromosome"/>
</dbReference>
<dbReference type="UniPathway" id="UPA00109">
    <property type="reaction ID" value="UER00188"/>
</dbReference>
<name>A0A3S5DNM2_CITKO</name>
<evidence type="ECO:0000256" key="10">
    <source>
        <dbReference type="ARBA" id="ARBA00023152"/>
    </source>
</evidence>
<evidence type="ECO:0000256" key="8">
    <source>
        <dbReference type="ARBA" id="ARBA00022840"/>
    </source>
</evidence>
<dbReference type="PANTHER" id="PTHR11817">
    <property type="entry name" value="PYRUVATE KINASE"/>
    <property type="match status" value="1"/>
</dbReference>